<dbReference type="InterPro" id="IPR058647">
    <property type="entry name" value="BSH_CzcB-like"/>
</dbReference>
<protein>
    <submittedName>
        <fullName evidence="4">RND family efflux transporter MFP subunit</fullName>
    </submittedName>
</protein>
<feature type="domain" description="CusB-like beta-barrel" evidence="2">
    <location>
        <begin position="218"/>
        <end position="287"/>
    </location>
</feature>
<organism evidence="4 5">
    <name type="scientific">Novosphingobium sediminicola</name>
    <dbReference type="NCBI Taxonomy" id="563162"/>
    <lineage>
        <taxon>Bacteria</taxon>
        <taxon>Pseudomonadati</taxon>
        <taxon>Pseudomonadota</taxon>
        <taxon>Alphaproteobacteria</taxon>
        <taxon>Sphingomonadales</taxon>
        <taxon>Sphingomonadaceae</taxon>
        <taxon>Novosphingobium</taxon>
    </lineage>
</organism>
<dbReference type="InterPro" id="IPR006143">
    <property type="entry name" value="RND_pump_MFP"/>
</dbReference>
<dbReference type="Gene3D" id="2.40.420.20">
    <property type="match status" value="1"/>
</dbReference>
<dbReference type="AlphaFoldDB" id="A0A7W6G592"/>
<name>A0A7W6G592_9SPHN</name>
<feature type="domain" description="CzcB-like barrel-sandwich hybrid" evidence="3">
    <location>
        <begin position="67"/>
        <end position="201"/>
    </location>
</feature>
<proteinExistence type="inferred from homology"/>
<dbReference type="PANTHER" id="PTHR30469:SF37">
    <property type="entry name" value="RAGD PROTEIN"/>
    <property type="match status" value="1"/>
</dbReference>
<accession>A0A7W6G592</accession>
<comment type="similarity">
    <text evidence="1">Belongs to the membrane fusion protein (MFP) (TC 8.A.1) family.</text>
</comment>
<dbReference type="SUPFAM" id="SSF111369">
    <property type="entry name" value="HlyD-like secretion proteins"/>
    <property type="match status" value="1"/>
</dbReference>
<comment type="caution">
    <text evidence="4">The sequence shown here is derived from an EMBL/GenBank/DDBJ whole genome shotgun (WGS) entry which is preliminary data.</text>
</comment>
<dbReference type="Gene3D" id="1.10.287.470">
    <property type="entry name" value="Helix hairpin bin"/>
    <property type="match status" value="1"/>
</dbReference>
<dbReference type="PANTHER" id="PTHR30469">
    <property type="entry name" value="MULTIDRUG RESISTANCE PROTEIN MDTA"/>
    <property type="match status" value="1"/>
</dbReference>
<dbReference type="Pfam" id="PF25954">
    <property type="entry name" value="Beta-barrel_RND_2"/>
    <property type="match status" value="1"/>
</dbReference>
<sequence>MTSSKALSMAMGAGVLIAGGLWWHGQSAPAASSAPAAASALDAVHPARADIAASFEADASIEPWQSADLFAKVSGYVADMRVDIGDRVTAGQVLATIRLPEVAHELAEDRATLAARRAELSLQQITQKRQEELYRAKGITDQAMDEAKAHTSIAHAQADLAAATLAKAQAVSAYTRIVAPFAGVVTRRMVNNGVFIQAATNGLSSPLFTVQQVDRLRVMVAVPAAQAAAVRKGQSATLSTGSDDPVKASVTRTAGSLDQATRTMMAEIDVPGDRLLAGGFTRAKIETARHTGALGLPNAAIGKDDNGSFVMAVIGGKVARRVITTGITDGKLTEITDGVGVADVILANAKSAPPVGNAVTVKVAP</sequence>
<dbReference type="GO" id="GO:0015562">
    <property type="term" value="F:efflux transmembrane transporter activity"/>
    <property type="evidence" value="ECO:0007669"/>
    <property type="project" value="TreeGrafter"/>
</dbReference>
<dbReference type="Gene3D" id="2.40.30.170">
    <property type="match status" value="1"/>
</dbReference>
<dbReference type="Pfam" id="PF25973">
    <property type="entry name" value="BSH_CzcB"/>
    <property type="match status" value="1"/>
</dbReference>
<evidence type="ECO:0000256" key="1">
    <source>
        <dbReference type="ARBA" id="ARBA00009477"/>
    </source>
</evidence>
<dbReference type="GO" id="GO:1990281">
    <property type="term" value="C:efflux pump complex"/>
    <property type="evidence" value="ECO:0007669"/>
    <property type="project" value="TreeGrafter"/>
</dbReference>
<dbReference type="InterPro" id="IPR058792">
    <property type="entry name" value="Beta-barrel_RND_2"/>
</dbReference>
<evidence type="ECO:0000313" key="5">
    <source>
        <dbReference type="Proteomes" id="UP000548867"/>
    </source>
</evidence>
<evidence type="ECO:0000313" key="4">
    <source>
        <dbReference type="EMBL" id="MBB3953830.1"/>
    </source>
</evidence>
<gene>
    <name evidence="4" type="ORF">GGR38_000757</name>
</gene>
<dbReference type="Gene3D" id="2.40.50.100">
    <property type="match status" value="1"/>
</dbReference>
<evidence type="ECO:0000259" key="2">
    <source>
        <dbReference type="Pfam" id="PF25954"/>
    </source>
</evidence>
<dbReference type="Proteomes" id="UP000548867">
    <property type="component" value="Unassembled WGS sequence"/>
</dbReference>
<dbReference type="EMBL" id="JACIDX010000002">
    <property type="protein sequence ID" value="MBB3953830.1"/>
    <property type="molecule type" value="Genomic_DNA"/>
</dbReference>
<reference evidence="4 5" key="1">
    <citation type="submission" date="2020-08" db="EMBL/GenBank/DDBJ databases">
        <title>Genomic Encyclopedia of Type Strains, Phase IV (KMG-IV): sequencing the most valuable type-strain genomes for metagenomic binning, comparative biology and taxonomic classification.</title>
        <authorList>
            <person name="Goeker M."/>
        </authorList>
    </citation>
    <scope>NUCLEOTIDE SEQUENCE [LARGE SCALE GENOMIC DNA]</scope>
    <source>
        <strain evidence="4 5">DSM 27057</strain>
    </source>
</reference>
<keyword evidence="5" id="KW-1185">Reference proteome</keyword>
<dbReference type="NCBIfam" id="TIGR01730">
    <property type="entry name" value="RND_mfp"/>
    <property type="match status" value="1"/>
</dbReference>
<evidence type="ECO:0000259" key="3">
    <source>
        <dbReference type="Pfam" id="PF25973"/>
    </source>
</evidence>